<comment type="caution">
    <text evidence="1">The sequence shown here is derived from an EMBL/GenBank/DDBJ whole genome shotgun (WGS) entry which is preliminary data.</text>
</comment>
<protein>
    <submittedName>
        <fullName evidence="1">Uncharacterized protein</fullName>
    </submittedName>
</protein>
<dbReference type="AlphaFoldDB" id="A0A4U5QS73"/>
<organism evidence="1">
    <name type="scientific">Populus alba</name>
    <name type="common">White poplar</name>
    <dbReference type="NCBI Taxonomy" id="43335"/>
    <lineage>
        <taxon>Eukaryota</taxon>
        <taxon>Viridiplantae</taxon>
        <taxon>Streptophyta</taxon>
        <taxon>Embryophyta</taxon>
        <taxon>Tracheophyta</taxon>
        <taxon>Spermatophyta</taxon>
        <taxon>Magnoliopsida</taxon>
        <taxon>eudicotyledons</taxon>
        <taxon>Gunneridae</taxon>
        <taxon>Pentapetalae</taxon>
        <taxon>rosids</taxon>
        <taxon>fabids</taxon>
        <taxon>Malpighiales</taxon>
        <taxon>Salicaceae</taxon>
        <taxon>Saliceae</taxon>
        <taxon>Populus</taxon>
    </lineage>
</organism>
<dbReference type="EMBL" id="RCHU01000185">
    <property type="protein sequence ID" value="TKS11755.1"/>
    <property type="molecule type" value="Genomic_DNA"/>
</dbReference>
<evidence type="ECO:0000313" key="1">
    <source>
        <dbReference type="EMBL" id="TKS11755.1"/>
    </source>
</evidence>
<reference evidence="1" key="1">
    <citation type="submission" date="2018-10" db="EMBL/GenBank/DDBJ databases">
        <title>Population genomic analysis revealed the cold adaptation of white poplar.</title>
        <authorList>
            <person name="Liu Y.-J."/>
        </authorList>
    </citation>
    <scope>NUCLEOTIDE SEQUENCE [LARGE SCALE GENOMIC DNA]</scope>
    <source>
        <strain evidence="1">PAL-ZL1</strain>
    </source>
</reference>
<sequence>MSFPVDLLCEYRVAVIFSVHRNCLVIQLLEPAEVEAMDVSGGNFTTTSLVTEGELATDPINGNANDQPYLVKPCEDPDSRFRIEEAEILVKSLNERRLESDREDIISKLRILHEREKRLKDGVVLRKQQQGHLLVALDKLSFTNSAYQDREINLCLVDDDINCRGRRERHKLLAEARARLRRRREERTMHSSHGSILGTKQSSEFTSLGLRTMVKCSWTLSFQDWSTCSKTWPWVLDIFIRTPESSHIKVPSEGCSAIASIALILQYSLGGGWDFARL</sequence>
<name>A0A4U5QS73_POPAL</name>
<accession>A0A4U5QS73</accession>
<proteinExistence type="predicted"/>
<gene>
    <name evidence="1" type="ORF">D5086_0000070530</name>
</gene>